<dbReference type="EMBL" id="CP050124">
    <property type="protein sequence ID" value="QIP39403.1"/>
    <property type="molecule type" value="Genomic_DNA"/>
</dbReference>
<name>A0A6G9CQT1_RHOER</name>
<protein>
    <submittedName>
        <fullName evidence="1">Uncharacterized protein</fullName>
    </submittedName>
</protein>
<proteinExistence type="predicted"/>
<dbReference type="Pfam" id="PF12294">
    <property type="entry name" value="DUF3626"/>
    <property type="match status" value="1"/>
</dbReference>
<evidence type="ECO:0000313" key="1">
    <source>
        <dbReference type="EMBL" id="QIP39403.1"/>
    </source>
</evidence>
<dbReference type="InterPro" id="IPR022074">
    <property type="entry name" value="DUF3626"/>
</dbReference>
<organism evidence="1 2">
    <name type="scientific">Rhodococcus erythropolis</name>
    <name type="common">Arthrobacter picolinophilus</name>
    <dbReference type="NCBI Taxonomy" id="1833"/>
    <lineage>
        <taxon>Bacteria</taxon>
        <taxon>Bacillati</taxon>
        <taxon>Actinomycetota</taxon>
        <taxon>Actinomycetes</taxon>
        <taxon>Mycobacteriales</taxon>
        <taxon>Nocardiaceae</taxon>
        <taxon>Rhodococcus</taxon>
        <taxon>Rhodococcus erythropolis group</taxon>
    </lineage>
</organism>
<reference evidence="1 2" key="1">
    <citation type="submission" date="2020-03" db="EMBL/GenBank/DDBJ databases">
        <title>Screen low temperature-resistant strains for efficient degradation of petroleum hydrocarbons under the low temperature.</title>
        <authorList>
            <person name="Wang Y."/>
            <person name="Chen J."/>
        </authorList>
    </citation>
    <scope>NUCLEOTIDE SEQUENCE [LARGE SCALE GENOMIC DNA]</scope>
    <source>
        <strain evidence="1 2">KB1</strain>
    </source>
</reference>
<sequence length="99" mass="11019">MPVDSTPWSAAIAHVSGLSKGGPLDRNHRVTLHFHPDLPSERGLTLASIARQGTYVTQFESRTSNGGLTAHHGGDRWRWESRIFGGAYDEREPSERPKR</sequence>
<dbReference type="AlphaFoldDB" id="A0A6G9CQT1"/>
<accession>A0A6G9CQT1</accession>
<evidence type="ECO:0000313" key="2">
    <source>
        <dbReference type="Proteomes" id="UP000502345"/>
    </source>
</evidence>
<gene>
    <name evidence="1" type="ORF">G9444_2159</name>
</gene>
<dbReference type="Proteomes" id="UP000502345">
    <property type="component" value="Chromosome"/>
</dbReference>
<dbReference type="RefSeq" id="WP_225320331.1">
    <property type="nucleotide sequence ID" value="NZ_CP050124.1"/>
</dbReference>